<feature type="region of interest" description="Disordered" evidence="1">
    <location>
        <begin position="389"/>
        <end position="704"/>
    </location>
</feature>
<feature type="region of interest" description="Disordered" evidence="1">
    <location>
        <begin position="322"/>
        <end position="371"/>
    </location>
</feature>
<proteinExistence type="predicted"/>
<gene>
    <name evidence="2" type="ORF">BDZ90DRAFT_230891</name>
</gene>
<dbReference type="OrthoDB" id="10692448at2759"/>
<feature type="compositionally biased region" description="Basic and acidic residues" evidence="1">
    <location>
        <begin position="576"/>
        <end position="585"/>
    </location>
</feature>
<evidence type="ECO:0000256" key="1">
    <source>
        <dbReference type="SAM" id="MobiDB-lite"/>
    </source>
</evidence>
<feature type="region of interest" description="Disordered" evidence="1">
    <location>
        <begin position="747"/>
        <end position="904"/>
    </location>
</feature>
<keyword evidence="3" id="KW-1185">Reference proteome</keyword>
<organism evidence="2 3">
    <name type="scientific">Jaminaea rosea</name>
    <dbReference type="NCBI Taxonomy" id="1569628"/>
    <lineage>
        <taxon>Eukaryota</taxon>
        <taxon>Fungi</taxon>
        <taxon>Dikarya</taxon>
        <taxon>Basidiomycota</taxon>
        <taxon>Ustilaginomycotina</taxon>
        <taxon>Exobasidiomycetes</taxon>
        <taxon>Microstromatales</taxon>
        <taxon>Microstromatales incertae sedis</taxon>
        <taxon>Jaminaea</taxon>
    </lineage>
</organism>
<reference evidence="2 3" key="1">
    <citation type="journal article" date="2018" name="Mol. Biol. Evol.">
        <title>Broad Genomic Sampling Reveals a Smut Pathogenic Ancestry of the Fungal Clade Ustilaginomycotina.</title>
        <authorList>
            <person name="Kijpornyongpan T."/>
            <person name="Mondo S.J."/>
            <person name="Barry K."/>
            <person name="Sandor L."/>
            <person name="Lee J."/>
            <person name="Lipzen A."/>
            <person name="Pangilinan J."/>
            <person name="LaButti K."/>
            <person name="Hainaut M."/>
            <person name="Henrissat B."/>
            <person name="Grigoriev I.V."/>
            <person name="Spatafora J.W."/>
            <person name="Aime M.C."/>
        </authorList>
    </citation>
    <scope>NUCLEOTIDE SEQUENCE [LARGE SCALE GENOMIC DNA]</scope>
    <source>
        <strain evidence="2 3">MCA 5214</strain>
    </source>
</reference>
<feature type="compositionally biased region" description="Low complexity" evidence="1">
    <location>
        <begin position="753"/>
        <end position="777"/>
    </location>
</feature>
<dbReference type="GeneID" id="37027472"/>
<feature type="compositionally biased region" description="Low complexity" evidence="1">
    <location>
        <begin position="814"/>
        <end position="852"/>
    </location>
</feature>
<feature type="region of interest" description="Disordered" evidence="1">
    <location>
        <begin position="713"/>
        <end position="732"/>
    </location>
</feature>
<evidence type="ECO:0000313" key="2">
    <source>
        <dbReference type="EMBL" id="PWN28883.1"/>
    </source>
</evidence>
<feature type="compositionally biased region" description="Low complexity" evidence="1">
    <location>
        <begin position="437"/>
        <end position="450"/>
    </location>
</feature>
<dbReference type="Proteomes" id="UP000245884">
    <property type="component" value="Unassembled WGS sequence"/>
</dbReference>
<feature type="region of interest" description="Disordered" evidence="1">
    <location>
        <begin position="270"/>
        <end position="297"/>
    </location>
</feature>
<accession>A0A316UYA5</accession>
<dbReference type="RefSeq" id="XP_025363495.1">
    <property type="nucleotide sequence ID" value="XM_025505649.1"/>
</dbReference>
<protein>
    <submittedName>
        <fullName evidence="2">Uncharacterized protein</fullName>
    </submittedName>
</protein>
<name>A0A316UYA5_9BASI</name>
<feature type="compositionally biased region" description="Basic residues" evidence="1">
    <location>
        <begin position="405"/>
        <end position="418"/>
    </location>
</feature>
<feature type="region of interest" description="Disordered" evidence="1">
    <location>
        <begin position="1"/>
        <end position="30"/>
    </location>
</feature>
<evidence type="ECO:0000313" key="3">
    <source>
        <dbReference type="Proteomes" id="UP000245884"/>
    </source>
</evidence>
<feature type="region of interest" description="Disordered" evidence="1">
    <location>
        <begin position="183"/>
        <end position="257"/>
    </location>
</feature>
<feature type="compositionally biased region" description="Polar residues" evidence="1">
    <location>
        <begin position="800"/>
        <end position="813"/>
    </location>
</feature>
<feature type="compositionally biased region" description="Polar residues" evidence="1">
    <location>
        <begin position="715"/>
        <end position="726"/>
    </location>
</feature>
<feature type="region of interest" description="Disordered" evidence="1">
    <location>
        <begin position="121"/>
        <end position="150"/>
    </location>
</feature>
<sequence length="904" mass="94615">MQGNDQNVEADRSSSPHHITANANAAAAAAAKGILRDAAPTLPPTHNVAFMDPHHGANARREYRLEGSAVTDTSVDSDPLVFAKRPVLGLNNRSRSSFSTTCTSPTSEASLATNATSAYTHTPSLCRSDTEVSDAPGDDGEEVKQEEEGQPPVSLLTAALMAEGAVAPQRVNIACGILRKETSDGNGGAEHQHHDSGKVSFAGQGAPSAKARFAEPPKPARIGGRRVSLPPPQAKGARLSVSPEHYSEGPESPPRPLLFDAQAHASFLPPAGPSVLKAEGRASPPLEVRPEQPARKRTLVFQDAAGVEERARARAVAADAAAKAAAMMKGSERSGADAGPSSTKVHPSDAPTPPIRSRSPSPAQVPVSIHESMLTQVSAKLTEQVATTERKLTFAASPSELRRSASARRSLRRPRPRSSKASLSISSDEEGRPYVDSVAAASSQRSGRAGPPRRHRSGSPAPKKLGGPETKRGSGKGRPRSPAPRGRVALPRSATPDADDLDYEEDDEGSDDDDDEDDDSSQNDTSEDEDGIGSYKPEAPLSSSPVAIAPSPRPSVDSQSHPAAFSHSDFEDEDGTGERITDREVGPSSYELPLVHSRQRSPNPWPMSNHGSPLSFARGRLPTPAISDIEGASLDRGSRRPSMTTSHRTVSGGGAASGTPLSPSLSPSRSRSRLSPIPVKPAASRSFSSAAVEATGSDPRRCEPSTFASCEQVLGGNTTTSGSPQQYVGAHSPDAWTTLRSCLESAMLSDGEQQAPSQGQQQQQPRWRRPAWSSARSTPGTRSVVLTPSRGVSGEMAAPSSRSYALGQQLQSFSTAALHDSSAAASSSSAGPSQCPSPQLGGAGGAVLAPPVKLDSDTPSATTRPAKPIRIDSDSSTGLSREEGHLAGIGEEQARRLRRKEQQH</sequence>
<dbReference type="EMBL" id="KZ819664">
    <property type="protein sequence ID" value="PWN28883.1"/>
    <property type="molecule type" value="Genomic_DNA"/>
</dbReference>
<feature type="compositionally biased region" description="Low complexity" evidence="1">
    <location>
        <begin position="21"/>
        <end position="30"/>
    </location>
</feature>
<feature type="compositionally biased region" description="Low complexity" evidence="1">
    <location>
        <begin position="660"/>
        <end position="676"/>
    </location>
</feature>
<feature type="compositionally biased region" description="Basic and acidic residues" evidence="1">
    <location>
        <begin position="892"/>
        <end position="904"/>
    </location>
</feature>
<feature type="compositionally biased region" description="Acidic residues" evidence="1">
    <location>
        <begin position="497"/>
        <end position="531"/>
    </location>
</feature>
<dbReference type="AlphaFoldDB" id="A0A316UYA5"/>